<dbReference type="InterPro" id="IPR011021">
    <property type="entry name" value="Arrestin-like_N"/>
</dbReference>
<evidence type="ECO:0000259" key="3">
    <source>
        <dbReference type="SMART" id="SM01017"/>
    </source>
</evidence>
<dbReference type="Pfam" id="PF00339">
    <property type="entry name" value="Arrestin_N"/>
    <property type="match status" value="1"/>
</dbReference>
<comment type="caution">
    <text evidence="4">The sequence shown here is derived from an EMBL/GenBank/DDBJ whole genome shotgun (WGS) entry which is preliminary data.</text>
</comment>
<dbReference type="SUPFAM" id="SSF81296">
    <property type="entry name" value="E set domains"/>
    <property type="match status" value="2"/>
</dbReference>
<reference evidence="4 5" key="1">
    <citation type="submission" date="2019-07" db="EMBL/GenBank/DDBJ databases">
        <title>Chromosome genome assembly for large yellow croaker.</title>
        <authorList>
            <person name="Xiao S."/>
        </authorList>
    </citation>
    <scope>NUCLEOTIDE SEQUENCE [LARGE SCALE GENOMIC DNA]</scope>
    <source>
        <strain evidence="4">JMULYC20181020</strain>
        <tissue evidence="4">Muscle</tissue>
    </source>
</reference>
<dbReference type="InterPro" id="IPR050357">
    <property type="entry name" value="Arrestin_domain-protein"/>
</dbReference>
<comment type="similarity">
    <text evidence="1">Belongs to the arrestin family.</text>
</comment>
<dbReference type="PANTHER" id="PTHR11188">
    <property type="entry name" value="ARRESTIN DOMAIN CONTAINING PROTEIN"/>
    <property type="match status" value="1"/>
</dbReference>
<dbReference type="Proteomes" id="UP000424527">
    <property type="component" value="Unassembled WGS sequence"/>
</dbReference>
<evidence type="ECO:0000313" key="4">
    <source>
        <dbReference type="EMBL" id="KAE8292311.1"/>
    </source>
</evidence>
<evidence type="ECO:0000313" key="5">
    <source>
        <dbReference type="Proteomes" id="UP000424527"/>
    </source>
</evidence>
<dbReference type="Pfam" id="PF02752">
    <property type="entry name" value="Arrestin_C"/>
    <property type="match status" value="1"/>
</dbReference>
<dbReference type="InterPro" id="IPR011022">
    <property type="entry name" value="Arrestin_C-like"/>
</dbReference>
<name>A0A6G0IM05_LARCR</name>
<dbReference type="GO" id="GO:0005886">
    <property type="term" value="C:plasma membrane"/>
    <property type="evidence" value="ECO:0007669"/>
    <property type="project" value="TreeGrafter"/>
</dbReference>
<dbReference type="GO" id="GO:0005737">
    <property type="term" value="C:cytoplasm"/>
    <property type="evidence" value="ECO:0007669"/>
    <property type="project" value="TreeGrafter"/>
</dbReference>
<organism evidence="4 5">
    <name type="scientific">Larimichthys crocea</name>
    <name type="common">Large yellow croaker</name>
    <name type="synonym">Pseudosciaena crocea</name>
    <dbReference type="NCBI Taxonomy" id="215358"/>
    <lineage>
        <taxon>Eukaryota</taxon>
        <taxon>Metazoa</taxon>
        <taxon>Chordata</taxon>
        <taxon>Craniata</taxon>
        <taxon>Vertebrata</taxon>
        <taxon>Euteleostomi</taxon>
        <taxon>Actinopterygii</taxon>
        <taxon>Neopterygii</taxon>
        <taxon>Teleostei</taxon>
        <taxon>Neoteleostei</taxon>
        <taxon>Acanthomorphata</taxon>
        <taxon>Eupercaria</taxon>
        <taxon>Sciaenidae</taxon>
        <taxon>Larimichthys</taxon>
    </lineage>
</organism>
<dbReference type="InterPro" id="IPR014752">
    <property type="entry name" value="Arrestin-like_C"/>
</dbReference>
<dbReference type="InterPro" id="IPR014756">
    <property type="entry name" value="Ig_E-set"/>
</dbReference>
<dbReference type="EMBL" id="REGW02000009">
    <property type="protein sequence ID" value="KAE8292311.1"/>
    <property type="molecule type" value="Genomic_DNA"/>
</dbReference>
<accession>A0A6G0IM05</accession>
<feature type="region of interest" description="Disordered" evidence="2">
    <location>
        <begin position="330"/>
        <end position="356"/>
    </location>
</feature>
<proteinExistence type="inferred from homology"/>
<keyword evidence="5" id="KW-1185">Reference proteome</keyword>
<dbReference type="GO" id="GO:0015031">
    <property type="term" value="P:protein transport"/>
    <property type="evidence" value="ECO:0007669"/>
    <property type="project" value="TreeGrafter"/>
</dbReference>
<dbReference type="Gene3D" id="2.60.40.640">
    <property type="match status" value="2"/>
</dbReference>
<protein>
    <submittedName>
        <fullName evidence="4">Arrestin domain-containing protein 3</fullName>
    </submittedName>
</protein>
<evidence type="ECO:0000256" key="2">
    <source>
        <dbReference type="SAM" id="MobiDB-lite"/>
    </source>
</evidence>
<gene>
    <name evidence="4" type="ORF">D5F01_LYC09678</name>
</gene>
<dbReference type="AlphaFoldDB" id="A0A6G0IM05"/>
<dbReference type="SMART" id="SM01017">
    <property type="entry name" value="Arrestin_C"/>
    <property type="match status" value="1"/>
</dbReference>
<evidence type="ECO:0000256" key="1">
    <source>
        <dbReference type="ARBA" id="ARBA00005298"/>
    </source>
</evidence>
<feature type="domain" description="Arrestin C-terminal-like" evidence="3">
    <location>
        <begin position="120"/>
        <end position="244"/>
    </location>
</feature>
<sequence>MKLSTKRTRFPEGDTVVGTVTFTLTKETKVKKIFVKLKGDAYVHWTEGSGDHESSYSGYKKYFKAKEYLVEESSTGTKLPTGNSQFKFSLKIPQDDMPSSFKGIMCPHSGSVDKEIGVFSKGQVQLSATVDRKVCSPGDTLSVVAKICNSSSKKMKPKFSVEQRVVYSSGTNSTCSFQSVCKMVGDTLQRHEETVSCQLKIPADAVHTIRNCEILSVEYCLKVYLDISFAVDPEVVLPLVIVPSTFATLHPGEAMGPYPAGPPGAPSYNDFPPPAFPAGPCPVPAGPPYLAPVGPGSYGYPAPYPAQQANATSGFNNQWPQQVTPYGFPTAAFPPSSVQHQGPTAPPVFQQGEDPPNYMSLFPSSH</sequence>
<dbReference type="PANTHER" id="PTHR11188:SF135">
    <property type="entry name" value="ARRESTIN DOMAIN CONTAINING 3-LIKE-RELATED"/>
    <property type="match status" value="1"/>
</dbReference>
<dbReference type="GO" id="GO:0007399">
    <property type="term" value="P:nervous system development"/>
    <property type="evidence" value="ECO:0007669"/>
    <property type="project" value="UniProtKB-ARBA"/>
</dbReference>